<keyword evidence="4" id="KW-0812">Transmembrane</keyword>
<dbReference type="Gene3D" id="3.10.105.10">
    <property type="entry name" value="Dipeptide-binding Protein, Domain 3"/>
    <property type="match status" value="1"/>
</dbReference>
<dbReference type="Gene3D" id="3.90.76.10">
    <property type="entry name" value="Dipeptide-binding Protein, Domain 1"/>
    <property type="match status" value="1"/>
</dbReference>
<evidence type="ECO:0000256" key="1">
    <source>
        <dbReference type="ARBA" id="ARBA00005695"/>
    </source>
</evidence>
<feature type="domain" description="Solute-binding protein family 5" evidence="5">
    <location>
        <begin position="131"/>
        <end position="500"/>
    </location>
</feature>
<dbReference type="EMBL" id="CP076459">
    <property type="protein sequence ID" value="QWQ31223.1"/>
    <property type="molecule type" value="Genomic_DNA"/>
</dbReference>
<keyword evidence="3" id="KW-0732">Signal</keyword>
<keyword evidence="4" id="KW-0472">Membrane</keyword>
<dbReference type="GO" id="GO:0015833">
    <property type="term" value="P:peptide transport"/>
    <property type="evidence" value="ECO:0007669"/>
    <property type="project" value="TreeGrafter"/>
</dbReference>
<dbReference type="InterPro" id="IPR039424">
    <property type="entry name" value="SBP_5"/>
</dbReference>
<dbReference type="Proteomes" id="UP000677117">
    <property type="component" value="Chromosome"/>
</dbReference>
<name>A0A8F1SA50_9BACT</name>
<reference evidence="6" key="1">
    <citation type="submission" date="2021-06" db="EMBL/GenBank/DDBJ databases">
        <title>An adapted protocol for Saccharibacteria cultivation: two new species join this phylum of Candidate Phyla Radiations.</title>
        <authorList>
            <person name="Ibrahim A."/>
            <person name="Maatouk M."/>
            <person name="Raoult D."/>
            <person name="Bittar F."/>
        </authorList>
    </citation>
    <scope>NUCLEOTIDE SEQUENCE</scope>
    <source>
        <strain evidence="6">IHU2</strain>
    </source>
</reference>
<comment type="similarity">
    <text evidence="1">Belongs to the bacterial solute-binding protein 5 family.</text>
</comment>
<keyword evidence="7" id="KW-1185">Reference proteome</keyword>
<sequence length="555" mass="62009">MSSDNSSWNRFARLKVSSKDVNKRLRKIEKGSLRHAHKFVTSRLDRLSNVRRRVSVWIILVLVMIGASAVQWHISRNSFTTMAYTSGGSYSEGVLGPLENLNPIFAKTNAEKSAAKLLFSSLYRYDSTGNIKADMADSVSVNDKETEYIVKLKKGLKWSDGQDLTADDVIFTLKLLANPEVGAEISGWKSIKFEKVSDDSVKFILPSSYSPFVHALTFPIIPKHILKDVKPSNLREHDFNKSPISSGPFAFRLLQNVTSDGSKKVLYLQSNSNYYGSTPKLERFQLYAYPTQDDIAKSLRTREITGTPELIYNDQSAEVKSMYAAEAHSLNNGVYALFNNNSQFLRSKAVRQALSLSVDTSKLRQSLSLSTEELSGPTLNKFLGKSSNSSSYDVKKAKSLLDTEGWKSVNNVRQKGNDKLKLNVVVLKNSNYEKVARYLAQVWYDELNIESDIKVVDPNDATQNILQTVLQPRNFDVLVYELSLGGDPDVYAYWHSSQATNNGLNFSNYNNAIADDALESGRSKISAKQRADRYAKFTAISASGRSSDCFVSAEV</sequence>
<dbReference type="GO" id="GO:0043190">
    <property type="term" value="C:ATP-binding cassette (ABC) transporter complex"/>
    <property type="evidence" value="ECO:0007669"/>
    <property type="project" value="InterPro"/>
</dbReference>
<evidence type="ECO:0000256" key="3">
    <source>
        <dbReference type="ARBA" id="ARBA00022729"/>
    </source>
</evidence>
<evidence type="ECO:0000313" key="6">
    <source>
        <dbReference type="EMBL" id="QWQ31223.1"/>
    </source>
</evidence>
<dbReference type="AlphaFoldDB" id="A0A8F1SA50"/>
<dbReference type="Gene3D" id="3.40.190.10">
    <property type="entry name" value="Periplasmic binding protein-like II"/>
    <property type="match status" value="1"/>
</dbReference>
<accession>A0A8F1SA50</accession>
<organism evidence="6 7">
    <name type="scientific">Candidatus Minimicrobia vallesae</name>
    <dbReference type="NCBI Taxonomy" id="2841264"/>
    <lineage>
        <taxon>Bacteria</taxon>
        <taxon>Candidatus Saccharimonadota</taxon>
        <taxon>Candidatus Saccharimonadota incertae sedis</taxon>
        <taxon>Candidatus Minimicrobia</taxon>
    </lineage>
</organism>
<keyword evidence="2" id="KW-0813">Transport</keyword>
<evidence type="ECO:0000256" key="4">
    <source>
        <dbReference type="SAM" id="Phobius"/>
    </source>
</evidence>
<dbReference type="RefSeq" id="WP_232736018.1">
    <property type="nucleotide sequence ID" value="NZ_CP076459.1"/>
</dbReference>
<gene>
    <name evidence="6" type="ORF">KOY49_03465</name>
</gene>
<dbReference type="KEGG" id="mvl:KOY49_03465"/>
<dbReference type="PANTHER" id="PTHR30290:SF9">
    <property type="entry name" value="OLIGOPEPTIDE-BINDING PROTEIN APPA"/>
    <property type="match status" value="1"/>
</dbReference>
<dbReference type="SUPFAM" id="SSF53850">
    <property type="entry name" value="Periplasmic binding protein-like II"/>
    <property type="match status" value="1"/>
</dbReference>
<dbReference type="GO" id="GO:0042597">
    <property type="term" value="C:periplasmic space"/>
    <property type="evidence" value="ECO:0007669"/>
    <property type="project" value="UniProtKB-ARBA"/>
</dbReference>
<keyword evidence="4" id="KW-1133">Transmembrane helix</keyword>
<protein>
    <submittedName>
        <fullName evidence="6">Peptide ABC transporter substrate-binding protein</fullName>
    </submittedName>
</protein>
<proteinExistence type="inferred from homology"/>
<evidence type="ECO:0000313" key="7">
    <source>
        <dbReference type="Proteomes" id="UP000677117"/>
    </source>
</evidence>
<dbReference type="InterPro" id="IPR000914">
    <property type="entry name" value="SBP_5_dom"/>
</dbReference>
<dbReference type="InterPro" id="IPR030678">
    <property type="entry name" value="Peptide/Ni-bd"/>
</dbReference>
<dbReference type="Pfam" id="PF00496">
    <property type="entry name" value="SBP_bac_5"/>
    <property type="match status" value="1"/>
</dbReference>
<evidence type="ECO:0000259" key="5">
    <source>
        <dbReference type="Pfam" id="PF00496"/>
    </source>
</evidence>
<dbReference type="CDD" id="cd08513">
    <property type="entry name" value="PBP2_thermophilic_Hb8_like"/>
    <property type="match status" value="1"/>
</dbReference>
<evidence type="ECO:0000256" key="2">
    <source>
        <dbReference type="ARBA" id="ARBA00022448"/>
    </source>
</evidence>
<dbReference type="GO" id="GO:1904680">
    <property type="term" value="F:peptide transmembrane transporter activity"/>
    <property type="evidence" value="ECO:0007669"/>
    <property type="project" value="TreeGrafter"/>
</dbReference>
<dbReference type="PANTHER" id="PTHR30290">
    <property type="entry name" value="PERIPLASMIC BINDING COMPONENT OF ABC TRANSPORTER"/>
    <property type="match status" value="1"/>
</dbReference>
<feature type="transmembrane region" description="Helical" evidence="4">
    <location>
        <begin position="54"/>
        <end position="74"/>
    </location>
</feature>
<dbReference type="PIRSF" id="PIRSF002741">
    <property type="entry name" value="MppA"/>
    <property type="match status" value="1"/>
</dbReference>